<feature type="compositionally biased region" description="Basic and acidic residues" evidence="1">
    <location>
        <begin position="1279"/>
        <end position="1288"/>
    </location>
</feature>
<feature type="region of interest" description="Disordered" evidence="1">
    <location>
        <begin position="315"/>
        <end position="441"/>
    </location>
</feature>
<feature type="region of interest" description="Disordered" evidence="1">
    <location>
        <begin position="963"/>
        <end position="1032"/>
    </location>
</feature>
<feature type="compositionally biased region" description="Basic residues" evidence="1">
    <location>
        <begin position="963"/>
        <end position="987"/>
    </location>
</feature>
<evidence type="ECO:0000313" key="3">
    <source>
        <dbReference type="Proteomes" id="UP000324800"/>
    </source>
</evidence>
<feature type="region of interest" description="Disordered" evidence="1">
    <location>
        <begin position="89"/>
        <end position="118"/>
    </location>
</feature>
<feature type="region of interest" description="Disordered" evidence="1">
    <location>
        <begin position="1248"/>
        <end position="1288"/>
    </location>
</feature>
<sequence length="1288" mass="150044">MLETQPATFQVQADLERAGKRFRVGDKGFFYEELDVVTDERSPIQQQEQDQDQEAQDEDVDEGNLSSRNKNPFLNVDLDQKLPRYNTYVPISRSPSSYTQSYPAPQPTSENDQFNIQQQQQQYTFREISLTTFAIPLLEAAKRQGDVYLMRFVDEQRGYAVCVGLCVHHIKMIRRNFEVPRIGMQMNLYLSPVQGQAAPYPPIIVSRVTGDCMGSWEQVLDEAKKQEIQMRKEEFGIDEQNDEDKWLQDMKRQGNEDADEIDEFDIETNDGYSRKSLSFTCVPIVKRPIRQWKKGTGKWPKLKIEEVNKDENEGTFKSKTMKEKEIKEQLKMEKEEKIRLEKEKKEKEKKEKKEQEKQKKKESSQQPSSNITQSPDTSPEHQQQQLPQQSFQPEEQVQQKRPSSSESNQRPSSSGSNQRPSSSESNQRPSSSGSNQRSIVSYNETNKQYLLKHGDVDYIRMIEQDQYYKNYLEEFGEVGEGDEDDQYNQDDEDEEYYNQINQDGNDENEDDDNNDKDSMSYPAPMKSPTNPNYLTKRSIHFININNNDKKKQDPSYLPPIDMFCLTTIPSDIDYMLYEFESTIIPNEDLNVDEQINEEYDEDIYGDIKQRSVSPRPSQAKLNPFLNAPDAHPLLSSRNVSSQKNINAIYKQVKLDSRKKFRRELKYVINNLKDKTKREHILDDDYYVKKKPKIDVTQGFSFPAPPLFSLPPSQIISQYYCTPLPPPLNISIQLHKRNESKSKSKQDDDKQDQNNDKKDDKNKKGDEDEDIASEIVSISFVNRNGFSDTIFSYFDPSVYFGGHPAVICEFYAPIIKVESSETAMKKYAQKSAGPILQNKKDNSIVNLKRTFLLLKGIAIALLADEGSDLYQERLKQGNISRTYLTCANTPINSLDSNAYPPIRLDIKLYPIEAMSAQSFVDVKKREPTYTIDEFGDEEEEEDKIQEMENQIAELGDIHVFDKKIKKKKKKGRNIKKVKKKKKETKKRNNQNDESDDEEEEGEQEEEEEEETSNSADDENIRMSQDSEFAGIIEDELDDIERELLHKRMNEKKKKIIKQRKKDREKRRKSKLNGNSIQPLDFFKSIIQLDFIKNKEDAEVNLLGKYSLKQLLNQKGLIDGEDESEEYSESQDGEDNDAIKEKDASKEKDTSSNQETNTKKKKKKKKKTTDLIAYLQKQIEQGEYEQENEAEQELMNELKEQLDVIKQQAEEQEQQRIQEEIQIDEEEKQDQDVEEEELRQVLAEQINIKNRLKEQEDMTDEDVDEGNLSSRNKNPFLNVDLDQKLPRYNT</sequence>
<proteinExistence type="predicted"/>
<evidence type="ECO:0000313" key="2">
    <source>
        <dbReference type="EMBL" id="KAA6394608.1"/>
    </source>
</evidence>
<feature type="compositionally biased region" description="Low complexity" evidence="1">
    <location>
        <begin position="380"/>
        <end position="396"/>
    </location>
</feature>
<organism evidence="2 3">
    <name type="scientific">Streblomastix strix</name>
    <dbReference type="NCBI Taxonomy" id="222440"/>
    <lineage>
        <taxon>Eukaryota</taxon>
        <taxon>Metamonada</taxon>
        <taxon>Preaxostyla</taxon>
        <taxon>Oxymonadida</taxon>
        <taxon>Streblomastigidae</taxon>
        <taxon>Streblomastix</taxon>
    </lineage>
</organism>
<comment type="caution">
    <text evidence="2">The sequence shown here is derived from an EMBL/GenBank/DDBJ whole genome shotgun (WGS) entry which is preliminary data.</text>
</comment>
<accession>A0A5J4WIF1</accession>
<feature type="compositionally biased region" description="Acidic residues" evidence="1">
    <location>
        <begin position="49"/>
        <end position="62"/>
    </location>
</feature>
<feature type="non-terminal residue" evidence="2">
    <location>
        <position position="1288"/>
    </location>
</feature>
<dbReference type="Proteomes" id="UP000324800">
    <property type="component" value="Unassembled WGS sequence"/>
</dbReference>
<feature type="region of interest" description="Disordered" evidence="1">
    <location>
        <begin position="1117"/>
        <end position="1167"/>
    </location>
</feature>
<feature type="compositionally biased region" description="Basic and acidic residues" evidence="1">
    <location>
        <begin position="1135"/>
        <end position="1148"/>
    </location>
</feature>
<feature type="region of interest" description="Disordered" evidence="1">
    <location>
        <begin position="500"/>
        <end position="533"/>
    </location>
</feature>
<feature type="compositionally biased region" description="Polar residues" evidence="1">
    <location>
        <begin position="364"/>
        <end position="377"/>
    </location>
</feature>
<reference evidence="2 3" key="1">
    <citation type="submission" date="2019-03" db="EMBL/GenBank/DDBJ databases">
        <title>Single cell metagenomics reveals metabolic interactions within the superorganism composed of flagellate Streblomastix strix and complex community of Bacteroidetes bacteria on its surface.</title>
        <authorList>
            <person name="Treitli S.C."/>
            <person name="Kolisko M."/>
            <person name="Husnik F."/>
            <person name="Keeling P."/>
            <person name="Hampl V."/>
        </authorList>
    </citation>
    <scope>NUCLEOTIDE SEQUENCE [LARGE SCALE GENOMIC DNA]</scope>
    <source>
        <strain evidence="2">ST1C</strain>
    </source>
</reference>
<feature type="region of interest" description="Disordered" evidence="1">
    <location>
        <begin position="38"/>
        <end position="73"/>
    </location>
</feature>
<name>A0A5J4WIF1_9EUKA</name>
<gene>
    <name evidence="2" type="ORF">EZS28_009864</name>
</gene>
<evidence type="ECO:0000256" key="1">
    <source>
        <dbReference type="SAM" id="MobiDB-lite"/>
    </source>
</evidence>
<feature type="compositionally biased region" description="Acidic residues" evidence="1">
    <location>
        <begin position="991"/>
        <end position="1016"/>
    </location>
</feature>
<feature type="compositionally biased region" description="Acidic residues" evidence="1">
    <location>
        <begin position="504"/>
        <end position="514"/>
    </location>
</feature>
<dbReference type="EMBL" id="SNRW01001901">
    <property type="protein sequence ID" value="KAA6394608.1"/>
    <property type="molecule type" value="Genomic_DNA"/>
</dbReference>
<feature type="compositionally biased region" description="Basic and acidic residues" evidence="1">
    <location>
        <begin position="736"/>
        <end position="765"/>
    </location>
</feature>
<feature type="region of interest" description="Disordered" evidence="1">
    <location>
        <begin position="1206"/>
        <end position="1231"/>
    </location>
</feature>
<feature type="compositionally biased region" description="Low complexity" evidence="1">
    <location>
        <begin position="402"/>
        <end position="438"/>
    </location>
</feature>
<feature type="compositionally biased region" description="Acidic residues" evidence="1">
    <location>
        <begin position="1219"/>
        <end position="1231"/>
    </location>
</feature>
<feature type="compositionally biased region" description="Basic and acidic residues" evidence="1">
    <location>
        <begin position="315"/>
        <end position="363"/>
    </location>
</feature>
<feature type="compositionally biased region" description="Basic residues" evidence="1">
    <location>
        <begin position="1047"/>
        <end position="1069"/>
    </location>
</feature>
<protein>
    <submittedName>
        <fullName evidence="2">Uncharacterized protein</fullName>
    </submittedName>
</protein>
<feature type="region of interest" description="Disordered" evidence="1">
    <location>
        <begin position="736"/>
        <end position="767"/>
    </location>
</feature>
<feature type="region of interest" description="Disordered" evidence="1">
    <location>
        <begin position="1046"/>
        <end position="1075"/>
    </location>
</feature>
<feature type="compositionally biased region" description="Polar residues" evidence="1">
    <location>
        <begin position="93"/>
        <end position="116"/>
    </location>
</feature>
<feature type="compositionally biased region" description="Acidic residues" evidence="1">
    <location>
        <begin position="1117"/>
        <end position="1134"/>
    </location>
</feature>